<reference evidence="2 3" key="1">
    <citation type="journal article" date="2024" name="IMA Fungus">
        <title>Apiospora arundinis, a panoply of carbohydrate-active enzymes and secondary metabolites.</title>
        <authorList>
            <person name="Sorensen T."/>
            <person name="Petersen C."/>
            <person name="Muurmann A.T."/>
            <person name="Christiansen J.V."/>
            <person name="Brundto M.L."/>
            <person name="Overgaard C.K."/>
            <person name="Boysen A.T."/>
            <person name="Wollenberg R.D."/>
            <person name="Larsen T.O."/>
            <person name="Sorensen J.L."/>
            <person name="Nielsen K.L."/>
            <person name="Sondergaard T.E."/>
        </authorList>
    </citation>
    <scope>NUCLEOTIDE SEQUENCE [LARGE SCALE GENOMIC DNA]</scope>
    <source>
        <strain evidence="2 3">AAU 773</strain>
    </source>
</reference>
<accession>A0ABR2JHI5</accession>
<dbReference type="EMBL" id="JAPCWZ010000002">
    <property type="protein sequence ID" value="KAK8876986.1"/>
    <property type="molecule type" value="Genomic_DNA"/>
</dbReference>
<evidence type="ECO:0000313" key="2">
    <source>
        <dbReference type="EMBL" id="KAK8876986.1"/>
    </source>
</evidence>
<dbReference type="Proteomes" id="UP001390339">
    <property type="component" value="Unassembled WGS sequence"/>
</dbReference>
<feature type="compositionally biased region" description="Basic and acidic residues" evidence="1">
    <location>
        <begin position="63"/>
        <end position="79"/>
    </location>
</feature>
<gene>
    <name evidence="2" type="ORF">PGQ11_001932</name>
</gene>
<protein>
    <submittedName>
        <fullName evidence="2">Uncharacterized protein</fullName>
    </submittedName>
</protein>
<name>A0ABR2JHI5_9PEZI</name>
<evidence type="ECO:0000313" key="3">
    <source>
        <dbReference type="Proteomes" id="UP001390339"/>
    </source>
</evidence>
<keyword evidence="3" id="KW-1185">Reference proteome</keyword>
<proteinExistence type="predicted"/>
<organism evidence="2 3">
    <name type="scientific">Apiospora arundinis</name>
    <dbReference type="NCBI Taxonomy" id="335852"/>
    <lineage>
        <taxon>Eukaryota</taxon>
        <taxon>Fungi</taxon>
        <taxon>Dikarya</taxon>
        <taxon>Ascomycota</taxon>
        <taxon>Pezizomycotina</taxon>
        <taxon>Sordariomycetes</taxon>
        <taxon>Xylariomycetidae</taxon>
        <taxon>Amphisphaeriales</taxon>
        <taxon>Apiosporaceae</taxon>
        <taxon>Apiospora</taxon>
    </lineage>
</organism>
<sequence>MDSPVGSVLGKTLRELADAKISKLIKDPEVVNNEKQRLAYTSLHAKLIEERACPDVLEPDLAESEKQQTRSQKAEDEARKQRHRRQWEALTFTTPDSNAAKLQG</sequence>
<evidence type="ECO:0000256" key="1">
    <source>
        <dbReference type="SAM" id="MobiDB-lite"/>
    </source>
</evidence>
<comment type="caution">
    <text evidence="2">The sequence shown here is derived from an EMBL/GenBank/DDBJ whole genome shotgun (WGS) entry which is preliminary data.</text>
</comment>
<feature type="region of interest" description="Disordered" evidence="1">
    <location>
        <begin position="58"/>
        <end position="104"/>
    </location>
</feature>